<evidence type="ECO:0000256" key="6">
    <source>
        <dbReference type="ARBA" id="ARBA00022989"/>
    </source>
</evidence>
<reference evidence="15" key="1">
    <citation type="submission" date="2019-11" db="EMBL/GenBank/DDBJ databases">
        <title>Isolation and characterization of two novel species in the genus Thiomicrorhabdus.</title>
        <authorList>
            <person name="Mochizuki J."/>
            <person name="Kojima H."/>
            <person name="Fukui M."/>
        </authorList>
    </citation>
    <scope>NUCLEOTIDE SEQUENCE [LARGE SCALE GENOMIC DNA]</scope>
    <source>
        <strain evidence="15">AkT22</strain>
    </source>
</reference>
<evidence type="ECO:0000256" key="8">
    <source>
        <dbReference type="ARBA" id="ARBA00023136"/>
    </source>
</evidence>
<feature type="domain" description="CNNM transmembrane" evidence="13">
    <location>
        <begin position="2"/>
        <end position="191"/>
    </location>
</feature>
<dbReference type="CDD" id="cd04590">
    <property type="entry name" value="CBS_pair_CorC_HlyC_assoc"/>
    <property type="match status" value="1"/>
</dbReference>
<feature type="transmembrane region" description="Helical" evidence="11">
    <location>
        <begin position="62"/>
        <end position="86"/>
    </location>
</feature>
<dbReference type="SUPFAM" id="SSF56176">
    <property type="entry name" value="FAD-binding/transporter-associated domain-like"/>
    <property type="match status" value="1"/>
</dbReference>
<dbReference type="Proteomes" id="UP000501466">
    <property type="component" value="Chromosome"/>
</dbReference>
<dbReference type="InterPro" id="IPR002550">
    <property type="entry name" value="CNNM"/>
</dbReference>
<dbReference type="Pfam" id="PF01595">
    <property type="entry name" value="CNNM"/>
    <property type="match status" value="1"/>
</dbReference>
<name>A0A6F8PM95_9GAMM</name>
<evidence type="ECO:0000256" key="4">
    <source>
        <dbReference type="ARBA" id="ARBA00022692"/>
    </source>
</evidence>
<evidence type="ECO:0000256" key="3">
    <source>
        <dbReference type="ARBA" id="ARBA00022475"/>
    </source>
</evidence>
<dbReference type="EMBL" id="AP021888">
    <property type="protein sequence ID" value="BBP43231.1"/>
    <property type="molecule type" value="Genomic_DNA"/>
</dbReference>
<dbReference type="KEGG" id="tzo:THMIRHAT_09770"/>
<sequence>MSTLPLPFLFGILFLLIILSALFSGSETGMMALNKYRLKHRVNEGCPKAIRVQKLLESPDRLLGVILLGNNFVNIFASSIATIIAMRLMGEAGIAIAAGLLTMVVLVFSEVAPKTLAALYPEKIAYPAAYALTPLLKILSPLVAMINFFSNNLLSLLGVRVKENAVDHHSLTQEELQTLIDEATGQLPQQYRSMLTSILRLESVTVEDVMMPKQDIYGVDVDQPLKKIIKDIQKSPYTRIPIYRGSIDDDFIGILNLRRALPVLLKEDATLKDIIKVTRPGYFVPETTTLNIQLAKFNQNKRRMAMIVDEYGDIQGLLTMEDLLEEIVGKLTTDSRVDPEEETTLFNEDGSITFDAGEFIRDINKEYNFQLPIDGPKTLNGLIQEQLESLPEVGTCLLLKDTYVLEVVERSANAIEKVKLTIREDQSEATFKKEETHESL</sequence>
<proteinExistence type="inferred from homology"/>
<evidence type="ECO:0000256" key="9">
    <source>
        <dbReference type="PROSITE-ProRule" id="PRU00703"/>
    </source>
</evidence>
<keyword evidence="6 10" id="KW-1133">Transmembrane helix</keyword>
<evidence type="ECO:0000256" key="10">
    <source>
        <dbReference type="PROSITE-ProRule" id="PRU01193"/>
    </source>
</evidence>
<dbReference type="AlphaFoldDB" id="A0A6F8PM95"/>
<dbReference type="InterPro" id="IPR046342">
    <property type="entry name" value="CBS_dom_sf"/>
</dbReference>
<dbReference type="PANTHER" id="PTHR22777:SF32">
    <property type="entry name" value="UPF0053 INNER MEMBRANE PROTEIN YFJD"/>
    <property type="match status" value="1"/>
</dbReference>
<keyword evidence="3" id="KW-1003">Cell membrane</keyword>
<evidence type="ECO:0000256" key="7">
    <source>
        <dbReference type="ARBA" id="ARBA00023122"/>
    </source>
</evidence>
<feature type="domain" description="CBS" evidence="12">
    <location>
        <begin position="277"/>
        <end position="335"/>
    </location>
</feature>
<evidence type="ECO:0000313" key="14">
    <source>
        <dbReference type="EMBL" id="BBP43231.1"/>
    </source>
</evidence>
<evidence type="ECO:0000256" key="1">
    <source>
        <dbReference type="ARBA" id="ARBA00004651"/>
    </source>
</evidence>
<dbReference type="SUPFAM" id="SSF54631">
    <property type="entry name" value="CBS-domain pair"/>
    <property type="match status" value="1"/>
</dbReference>
<keyword evidence="5" id="KW-0677">Repeat</keyword>
<dbReference type="PROSITE" id="PS51371">
    <property type="entry name" value="CBS"/>
    <property type="match status" value="2"/>
</dbReference>
<dbReference type="InterPro" id="IPR044751">
    <property type="entry name" value="Ion_transp-like_CBS"/>
</dbReference>
<feature type="transmembrane region" description="Helical" evidence="11">
    <location>
        <begin position="124"/>
        <end position="149"/>
    </location>
</feature>
<dbReference type="InterPro" id="IPR016169">
    <property type="entry name" value="FAD-bd_PCMH_sub2"/>
</dbReference>
<dbReference type="InterPro" id="IPR036318">
    <property type="entry name" value="FAD-bd_PCMH-like_sf"/>
</dbReference>
<evidence type="ECO:0000256" key="5">
    <source>
        <dbReference type="ARBA" id="ARBA00022737"/>
    </source>
</evidence>
<accession>A0A6F8PM95</accession>
<feature type="domain" description="CBS" evidence="12">
    <location>
        <begin position="210"/>
        <end position="270"/>
    </location>
</feature>
<dbReference type="InterPro" id="IPR005170">
    <property type="entry name" value="Transptr-assoc_dom"/>
</dbReference>
<keyword evidence="15" id="KW-1185">Reference proteome</keyword>
<evidence type="ECO:0000259" key="12">
    <source>
        <dbReference type="PROSITE" id="PS51371"/>
    </source>
</evidence>
<dbReference type="PROSITE" id="PS51846">
    <property type="entry name" value="CNNM"/>
    <property type="match status" value="1"/>
</dbReference>
<dbReference type="GO" id="GO:0050660">
    <property type="term" value="F:flavin adenine dinucleotide binding"/>
    <property type="evidence" value="ECO:0007669"/>
    <property type="project" value="InterPro"/>
</dbReference>
<keyword evidence="8 10" id="KW-0472">Membrane</keyword>
<dbReference type="InterPro" id="IPR000644">
    <property type="entry name" value="CBS_dom"/>
</dbReference>
<evidence type="ECO:0000313" key="15">
    <source>
        <dbReference type="Proteomes" id="UP000501466"/>
    </source>
</evidence>
<organism evidence="14 15">
    <name type="scientific">Thiosulfativibrio zosterae</name>
    <dbReference type="NCBI Taxonomy" id="2675053"/>
    <lineage>
        <taxon>Bacteria</taxon>
        <taxon>Pseudomonadati</taxon>
        <taxon>Pseudomonadota</taxon>
        <taxon>Gammaproteobacteria</taxon>
        <taxon>Thiotrichales</taxon>
        <taxon>Piscirickettsiaceae</taxon>
        <taxon>Thiosulfativibrio</taxon>
    </lineage>
</organism>
<protein>
    <submittedName>
        <fullName evidence="14">Membrane protein</fullName>
    </submittedName>
</protein>
<comment type="similarity">
    <text evidence="2">Belongs to the UPF0053 family.</text>
</comment>
<feature type="transmembrane region" description="Helical" evidence="11">
    <location>
        <begin position="92"/>
        <end position="112"/>
    </location>
</feature>
<dbReference type="Gene3D" id="3.30.465.10">
    <property type="match status" value="1"/>
</dbReference>
<dbReference type="Gene3D" id="3.10.580.10">
    <property type="entry name" value="CBS-domain"/>
    <property type="match status" value="1"/>
</dbReference>
<dbReference type="PANTHER" id="PTHR22777">
    <property type="entry name" value="HEMOLYSIN-RELATED"/>
    <property type="match status" value="1"/>
</dbReference>
<evidence type="ECO:0000256" key="2">
    <source>
        <dbReference type="ARBA" id="ARBA00006337"/>
    </source>
</evidence>
<keyword evidence="7 9" id="KW-0129">CBS domain</keyword>
<keyword evidence="4 10" id="KW-0812">Transmembrane</keyword>
<comment type="subcellular location">
    <subcellularLocation>
        <location evidence="1">Cell membrane</location>
        <topology evidence="1">Multi-pass membrane protein</topology>
    </subcellularLocation>
</comment>
<dbReference type="SMART" id="SM01091">
    <property type="entry name" value="CorC_HlyC"/>
    <property type="match status" value="1"/>
</dbReference>
<evidence type="ECO:0000259" key="13">
    <source>
        <dbReference type="PROSITE" id="PS51846"/>
    </source>
</evidence>
<evidence type="ECO:0000256" key="11">
    <source>
        <dbReference type="SAM" id="Phobius"/>
    </source>
</evidence>
<dbReference type="GO" id="GO:0005886">
    <property type="term" value="C:plasma membrane"/>
    <property type="evidence" value="ECO:0007669"/>
    <property type="project" value="UniProtKB-SubCell"/>
</dbReference>
<dbReference type="Pfam" id="PF00571">
    <property type="entry name" value="CBS"/>
    <property type="match status" value="2"/>
</dbReference>
<gene>
    <name evidence="14" type="ORF">THMIRHAT_09770</name>
</gene>
<feature type="transmembrane region" description="Helical" evidence="11">
    <location>
        <begin position="6"/>
        <end position="25"/>
    </location>
</feature>
<dbReference type="Pfam" id="PF03471">
    <property type="entry name" value="CorC_HlyC"/>
    <property type="match status" value="1"/>
</dbReference>